<keyword evidence="2" id="KW-1185">Reference proteome</keyword>
<reference evidence="2" key="1">
    <citation type="submission" date="2014-09" db="EMBL/GenBank/DDBJ databases">
        <authorList>
            <person name="Mudge J."/>
            <person name="Ramaraj T."/>
            <person name="Lindquist I.E."/>
            <person name="Bharti A.K."/>
            <person name="Sundararajan A."/>
            <person name="Cameron C.T."/>
            <person name="Woodward J.E."/>
            <person name="May G.D."/>
            <person name="Brubaker C."/>
            <person name="Broadhvest J."/>
            <person name="Wilkins T.A."/>
        </authorList>
    </citation>
    <scope>NUCLEOTIDE SEQUENCE</scope>
    <source>
        <strain evidence="2">cv. AKA8401</strain>
    </source>
</reference>
<dbReference type="Proteomes" id="UP000032142">
    <property type="component" value="Unassembled WGS sequence"/>
</dbReference>
<dbReference type="InterPro" id="IPR020845">
    <property type="entry name" value="AMP-binding_CS"/>
</dbReference>
<accession>A0A0B0NZ63</accession>
<gene>
    <name evidence="1" type="ORF">F383_08476</name>
</gene>
<organism evidence="1 2">
    <name type="scientific">Gossypium arboreum</name>
    <name type="common">Tree cotton</name>
    <name type="synonym">Gossypium nanking</name>
    <dbReference type="NCBI Taxonomy" id="29729"/>
    <lineage>
        <taxon>Eukaryota</taxon>
        <taxon>Viridiplantae</taxon>
        <taxon>Streptophyta</taxon>
        <taxon>Embryophyta</taxon>
        <taxon>Tracheophyta</taxon>
        <taxon>Spermatophyta</taxon>
        <taxon>Magnoliopsida</taxon>
        <taxon>eudicotyledons</taxon>
        <taxon>Gunneridae</taxon>
        <taxon>Pentapetalae</taxon>
        <taxon>rosids</taxon>
        <taxon>malvids</taxon>
        <taxon>Malvales</taxon>
        <taxon>Malvaceae</taxon>
        <taxon>Malvoideae</taxon>
        <taxon>Gossypium</taxon>
    </lineage>
</organism>
<evidence type="ECO:0000313" key="2">
    <source>
        <dbReference type="Proteomes" id="UP000032142"/>
    </source>
</evidence>
<name>A0A0B0NZ63_GOSAR</name>
<dbReference type="AlphaFoldDB" id="A0A0B0NZ63"/>
<proteinExistence type="predicted"/>
<protein>
    <submittedName>
        <fullName evidence="1">Uncharacterized protein</fullName>
    </submittedName>
</protein>
<dbReference type="PROSITE" id="PS00455">
    <property type="entry name" value="AMP_BINDING"/>
    <property type="match status" value="1"/>
</dbReference>
<dbReference type="EMBL" id="KN407675">
    <property type="protein sequence ID" value="KHG17169.1"/>
    <property type="molecule type" value="Genomic_DNA"/>
</dbReference>
<evidence type="ECO:0000313" key="1">
    <source>
        <dbReference type="EMBL" id="KHG17169.1"/>
    </source>
</evidence>
<sequence>MSGTWHRNETLYKTLSEIWHQCEIPCKTMSGTWHWHLIVCMIIPSTLSFSSGSTGSPRICQRNNEYRQASLGIK</sequence>